<keyword evidence="8 9" id="KW-0472">Membrane</keyword>
<evidence type="ECO:0000256" key="5">
    <source>
        <dbReference type="ARBA" id="ARBA00022750"/>
    </source>
</evidence>
<dbReference type="PANTHER" id="PTHR33695:SF1">
    <property type="entry name" value="LIPOPROTEIN SIGNAL PEPTIDASE"/>
    <property type="match status" value="1"/>
</dbReference>
<dbReference type="GO" id="GO:0004190">
    <property type="term" value="F:aspartic-type endopeptidase activity"/>
    <property type="evidence" value="ECO:0007669"/>
    <property type="project" value="UniProtKB-UniRule"/>
</dbReference>
<dbReference type="AlphaFoldDB" id="T2GD45"/>
<name>T2GD45_MEGG1</name>
<dbReference type="Proteomes" id="UP000016587">
    <property type="component" value="Chromosome"/>
</dbReference>
<dbReference type="EMBL" id="CP006585">
    <property type="protein sequence ID" value="AGW14505.1"/>
    <property type="molecule type" value="Genomic_DNA"/>
</dbReference>
<evidence type="ECO:0000256" key="7">
    <source>
        <dbReference type="ARBA" id="ARBA00022989"/>
    </source>
</evidence>
<evidence type="ECO:0000313" key="11">
    <source>
        <dbReference type="EMBL" id="AGW14505.1"/>
    </source>
</evidence>
<evidence type="ECO:0000256" key="4">
    <source>
        <dbReference type="ARBA" id="ARBA00022692"/>
    </source>
</evidence>
<evidence type="ECO:0000256" key="3">
    <source>
        <dbReference type="ARBA" id="ARBA00022670"/>
    </source>
</evidence>
<comment type="function">
    <text evidence="9">This protein specifically catalyzes the removal of signal peptides from prolipoproteins.</text>
</comment>
<protein>
    <recommendedName>
        <fullName evidence="9">Lipoprotein signal peptidase</fullName>
        <ecNumber evidence="9">3.4.23.36</ecNumber>
    </recommendedName>
    <alternativeName>
        <fullName evidence="9">Prolipoprotein signal peptidase</fullName>
    </alternativeName>
    <alternativeName>
        <fullName evidence="9">Signal peptidase II</fullName>
        <shortName evidence="9">SPase II</shortName>
    </alternativeName>
</protein>
<evidence type="ECO:0000256" key="2">
    <source>
        <dbReference type="ARBA" id="ARBA00022475"/>
    </source>
</evidence>
<dbReference type="PATRIC" id="fig|1121448.10.peg.2739"/>
<organism evidence="11 12">
    <name type="scientific">Megalodesulfovibrio gigas (strain ATCC 19364 / DSM 1382 / NCIMB 9332 / VKM B-1759)</name>
    <name type="common">Desulfovibrio gigas</name>
    <dbReference type="NCBI Taxonomy" id="1121448"/>
    <lineage>
        <taxon>Bacteria</taxon>
        <taxon>Pseudomonadati</taxon>
        <taxon>Thermodesulfobacteriota</taxon>
        <taxon>Desulfovibrionia</taxon>
        <taxon>Desulfovibrionales</taxon>
        <taxon>Desulfovibrionaceae</taxon>
        <taxon>Megalodesulfovibrio</taxon>
    </lineage>
</organism>
<feature type="transmembrane region" description="Helical" evidence="9">
    <location>
        <begin position="137"/>
        <end position="160"/>
    </location>
</feature>
<feature type="active site" evidence="9">
    <location>
        <position position="145"/>
    </location>
</feature>
<evidence type="ECO:0000256" key="8">
    <source>
        <dbReference type="ARBA" id="ARBA00023136"/>
    </source>
</evidence>
<evidence type="ECO:0000256" key="10">
    <source>
        <dbReference type="RuleBase" id="RU004181"/>
    </source>
</evidence>
<dbReference type="RefSeq" id="WP_021761531.1">
    <property type="nucleotide sequence ID" value="NC_022444.1"/>
</dbReference>
<evidence type="ECO:0000256" key="6">
    <source>
        <dbReference type="ARBA" id="ARBA00022801"/>
    </source>
</evidence>
<keyword evidence="3 9" id="KW-0645">Protease</keyword>
<dbReference type="PRINTS" id="PR00781">
    <property type="entry name" value="LIPOSIGPTASE"/>
</dbReference>
<proteinExistence type="inferred from homology"/>
<dbReference type="KEGG" id="dgg:DGI_2775"/>
<sequence length="181" mass="19668">MTLARERWLCWLVAGGVFALDQATKWWVATSMTLWTERIPVIPGFFDLVHYLNKGAAFGFLNDAEGWGTVLFTCTALAALGLLSWGIWRKQGLLPGGGVRMRLGLALLLGGTAGNLVDRLRQGAVVDFLDVYINDWHWPAFNVADSAITVGCLGLIWLVATTPAPPEEPGRGRAASRKDSA</sequence>
<keyword evidence="4 9" id="KW-0812">Transmembrane</keyword>
<dbReference type="UniPathway" id="UPA00665"/>
<reference evidence="12" key="2">
    <citation type="submission" date="2013-07" db="EMBL/GenBank/DDBJ databases">
        <authorList>
            <person name="Morais-Silva F.O."/>
            <person name="Rezende A.M."/>
            <person name="Pimentel C."/>
            <person name="Resende D.M."/>
            <person name="Santos C.I."/>
            <person name="Clemente C."/>
            <person name="de Oliveira L.M."/>
            <person name="da Silva S.M."/>
            <person name="Costa D.A."/>
            <person name="Varela-Raposo A."/>
            <person name="Horacio E.C.A."/>
            <person name="Matos M."/>
            <person name="Flores O."/>
            <person name="Ruiz J.C."/>
            <person name="Rodrigues-Pousada C."/>
        </authorList>
    </citation>
    <scope>NUCLEOTIDE SEQUENCE [LARGE SCALE GENOMIC DNA]</scope>
    <source>
        <strain evidence="12">ATCC 19364 / DSM 1382 / NCIMB 9332 / VKM B-1759</strain>
    </source>
</reference>
<comment type="caution">
    <text evidence="9">Lacks conserved residue(s) required for the propagation of feature annotation.</text>
</comment>
<comment type="pathway">
    <text evidence="9">Protein modification; lipoprotein biosynthesis (signal peptide cleavage).</text>
</comment>
<reference evidence="11 12" key="1">
    <citation type="journal article" date="2013" name="J. Bacteriol.">
        <title>Roles of HynAB and Ech, the only two hydrogenases found in the model sulfate reducer Desulfovibrio gigas.</title>
        <authorList>
            <person name="Morais-Silva F.O."/>
            <person name="Santos C.I."/>
            <person name="Rodrigues R."/>
            <person name="Pereira I.A."/>
            <person name="Rodrigues-Pousada C."/>
        </authorList>
    </citation>
    <scope>NUCLEOTIDE SEQUENCE [LARGE SCALE GENOMIC DNA]</scope>
    <source>
        <strain evidence="12">ATCC 19364 / DSM 1382 / NCIMB 9332 / VKM B-1759</strain>
    </source>
</reference>
<gene>
    <name evidence="9" type="primary">lspA</name>
    <name evidence="11" type="ORF">DGI_2775</name>
</gene>
<dbReference type="InterPro" id="IPR001872">
    <property type="entry name" value="Peptidase_A8"/>
</dbReference>
<dbReference type="EC" id="3.4.23.36" evidence="9"/>
<keyword evidence="7 9" id="KW-1133">Transmembrane helix</keyword>
<dbReference type="GO" id="GO:0005886">
    <property type="term" value="C:plasma membrane"/>
    <property type="evidence" value="ECO:0007669"/>
    <property type="project" value="UniProtKB-SubCell"/>
</dbReference>
<feature type="transmembrane region" description="Helical" evidence="9">
    <location>
        <begin position="99"/>
        <end position="117"/>
    </location>
</feature>
<dbReference type="Pfam" id="PF01252">
    <property type="entry name" value="Peptidase_A8"/>
    <property type="match status" value="1"/>
</dbReference>
<dbReference type="GO" id="GO:0006508">
    <property type="term" value="P:proteolysis"/>
    <property type="evidence" value="ECO:0007669"/>
    <property type="project" value="UniProtKB-KW"/>
</dbReference>
<feature type="active site" evidence="9">
    <location>
        <position position="127"/>
    </location>
</feature>
<evidence type="ECO:0000313" key="12">
    <source>
        <dbReference type="Proteomes" id="UP000016587"/>
    </source>
</evidence>
<dbReference type="PANTHER" id="PTHR33695">
    <property type="entry name" value="LIPOPROTEIN SIGNAL PEPTIDASE"/>
    <property type="match status" value="1"/>
</dbReference>
<evidence type="ECO:0000256" key="9">
    <source>
        <dbReference type="HAMAP-Rule" id="MF_00161"/>
    </source>
</evidence>
<keyword evidence="2 9" id="KW-1003">Cell membrane</keyword>
<comment type="similarity">
    <text evidence="1 9 10">Belongs to the peptidase A8 family.</text>
</comment>
<dbReference type="HOGENOM" id="CLU_083252_4_3_7"/>
<accession>T2GD45</accession>
<evidence type="ECO:0000256" key="1">
    <source>
        <dbReference type="ARBA" id="ARBA00006139"/>
    </source>
</evidence>
<keyword evidence="5 9" id="KW-0064">Aspartyl protease</keyword>
<feature type="transmembrane region" description="Helical" evidence="9">
    <location>
        <begin position="67"/>
        <end position="87"/>
    </location>
</feature>
<dbReference type="HAMAP" id="MF_00161">
    <property type="entry name" value="LspA"/>
    <property type="match status" value="1"/>
</dbReference>
<keyword evidence="6 9" id="KW-0378">Hydrolase</keyword>
<comment type="subcellular location">
    <subcellularLocation>
        <location evidence="9">Cell membrane</location>
        <topology evidence="9">Multi-pass membrane protein</topology>
    </subcellularLocation>
</comment>
<dbReference type="NCBIfam" id="TIGR00077">
    <property type="entry name" value="lspA"/>
    <property type="match status" value="1"/>
</dbReference>
<keyword evidence="12" id="KW-1185">Reference proteome</keyword>
<dbReference type="eggNOG" id="COG0597">
    <property type="taxonomic scope" value="Bacteria"/>
</dbReference>
<dbReference type="STRING" id="1121448.DGI_2775"/>
<comment type="catalytic activity">
    <reaction evidence="9">
        <text>Release of signal peptides from bacterial membrane prolipoproteins. Hydrolyzes -Xaa-Yaa-Zaa-|-(S,diacylglyceryl)Cys-, in which Xaa is hydrophobic (preferably Leu), and Yaa (Ala or Ser) and Zaa (Gly or Ala) have small, neutral side chains.</text>
        <dbReference type="EC" id="3.4.23.36"/>
    </reaction>
</comment>
<keyword evidence="11" id="KW-0449">Lipoprotein</keyword>